<proteinExistence type="predicted"/>
<organism evidence="1 2">
    <name type="scientific">Pelobium manganitolerans</name>
    <dbReference type="NCBI Taxonomy" id="1842495"/>
    <lineage>
        <taxon>Bacteria</taxon>
        <taxon>Pseudomonadati</taxon>
        <taxon>Bacteroidota</taxon>
        <taxon>Sphingobacteriia</taxon>
        <taxon>Sphingobacteriales</taxon>
        <taxon>Sphingobacteriaceae</taxon>
        <taxon>Pelobium</taxon>
    </lineage>
</organism>
<evidence type="ECO:0000313" key="2">
    <source>
        <dbReference type="Proteomes" id="UP000283433"/>
    </source>
</evidence>
<evidence type="ECO:0008006" key="3">
    <source>
        <dbReference type="Google" id="ProtNLM"/>
    </source>
</evidence>
<dbReference type="EMBL" id="MBTA01000023">
    <property type="protein sequence ID" value="RKD16206.1"/>
    <property type="molecule type" value="Genomic_DNA"/>
</dbReference>
<sequence length="76" mass="8848">MTKQALIEKAVKVMQQLPDEKAVEVMDFAEFLFKQHEESQLRKDIHNMVSNGKTNAFLEEDEELYTLSDVKEPYNG</sequence>
<dbReference type="AlphaFoldDB" id="A0A419S667"/>
<dbReference type="Proteomes" id="UP000283433">
    <property type="component" value="Unassembled WGS sequence"/>
</dbReference>
<accession>A0A419S667</accession>
<protein>
    <recommendedName>
        <fullName evidence="3">DUF2281 domain-containing protein</fullName>
    </recommendedName>
</protein>
<reference evidence="1 2" key="1">
    <citation type="submission" date="2016-07" db="EMBL/GenBank/DDBJ databases">
        <title>Genome of Pelobium manganitolerans.</title>
        <authorList>
            <person name="Wu S."/>
            <person name="Wang G."/>
        </authorList>
    </citation>
    <scope>NUCLEOTIDE SEQUENCE [LARGE SCALE GENOMIC DNA]</scope>
    <source>
        <strain evidence="1 2">YS-25</strain>
    </source>
</reference>
<evidence type="ECO:0000313" key="1">
    <source>
        <dbReference type="EMBL" id="RKD16206.1"/>
    </source>
</evidence>
<comment type="caution">
    <text evidence="1">The sequence shown here is derived from an EMBL/GenBank/DDBJ whole genome shotgun (WGS) entry which is preliminary data.</text>
</comment>
<dbReference type="RefSeq" id="WP_120181705.1">
    <property type="nucleotide sequence ID" value="NZ_MBTA01000023.1"/>
</dbReference>
<dbReference type="OrthoDB" id="1365620at2"/>
<gene>
    <name evidence="1" type="ORF">BCY91_04835</name>
</gene>
<keyword evidence="2" id="KW-1185">Reference proteome</keyword>
<name>A0A419S667_9SPHI</name>